<dbReference type="SUPFAM" id="SSF52540">
    <property type="entry name" value="P-loop containing nucleoside triphosphate hydrolases"/>
    <property type="match status" value="2"/>
</dbReference>
<dbReference type="Pfam" id="PF07728">
    <property type="entry name" value="AAA_5"/>
    <property type="match status" value="1"/>
</dbReference>
<protein>
    <submittedName>
        <fullName evidence="2">MoxR family ATPase</fullName>
    </submittedName>
</protein>
<sequence>MKHDFLSRIGVVGWEEIEPYLLAGLVLREPVLLVGAPGTGKTFVAIALGKALGLNYHVYDASKGMFEDIIGFPDYSDGKVRYVPTELSIWERELIFVDEISRASPEMQNKWLEIIRSRSVMGIPVKTLKYIIGGMNPPGYLGVVGIDLALVDRFAWIIRVPNSLDFEKENLREVISTITFMDHLGSETGRDVQKMEELVSFLKEAEDALKKLVNSDIDKKVQDFLIEFPLLVQGTPFEELINNRRLSMMRRCILSYIAVSGLKDIQDIKDTVFKLLPYILPWYAVKIEPIEDYIAVLKERLDPYFEFNTYLKTASLTEMYNKFWEGHTYVLPFLLEKIKKILIEERDDEQNGALMAIAAQMLLELQKRKNELLQMLPPEKIKLIDNLFIDITKDASFEWWEGREVNVKGFPRVKELLEQIVA</sequence>
<dbReference type="EMBL" id="DQWE01000031">
    <property type="protein sequence ID" value="HDI82287.1"/>
    <property type="molecule type" value="Genomic_DNA"/>
</dbReference>
<dbReference type="InterPro" id="IPR011704">
    <property type="entry name" value="ATPase_dyneun-rel_AAA"/>
</dbReference>
<name>A0A7C0V9F0_UNCW3</name>
<dbReference type="InterPro" id="IPR050764">
    <property type="entry name" value="CbbQ/NirQ/NorQ/GpvN"/>
</dbReference>
<feature type="domain" description="AAA+ ATPase" evidence="1">
    <location>
        <begin position="27"/>
        <end position="164"/>
    </location>
</feature>
<reference evidence="2" key="1">
    <citation type="journal article" date="2020" name="mSystems">
        <title>Genome- and Community-Level Interaction Insights into Carbon Utilization and Element Cycling Functions of Hydrothermarchaeota in Hydrothermal Sediment.</title>
        <authorList>
            <person name="Zhou Z."/>
            <person name="Liu Y."/>
            <person name="Xu W."/>
            <person name="Pan J."/>
            <person name="Luo Z.H."/>
            <person name="Li M."/>
        </authorList>
    </citation>
    <scope>NUCLEOTIDE SEQUENCE [LARGE SCALE GENOMIC DNA]</scope>
    <source>
        <strain evidence="2">HyVt-102</strain>
    </source>
</reference>
<dbReference type="GO" id="GO:0005524">
    <property type="term" value="F:ATP binding"/>
    <property type="evidence" value="ECO:0007669"/>
    <property type="project" value="InterPro"/>
</dbReference>
<dbReference type="InterPro" id="IPR003593">
    <property type="entry name" value="AAA+_ATPase"/>
</dbReference>
<dbReference type="CDD" id="cd00009">
    <property type="entry name" value="AAA"/>
    <property type="match status" value="1"/>
</dbReference>
<dbReference type="AlphaFoldDB" id="A0A7C0V9F0"/>
<organism evidence="2">
    <name type="scientific">candidate division WOR-3 bacterium</name>
    <dbReference type="NCBI Taxonomy" id="2052148"/>
    <lineage>
        <taxon>Bacteria</taxon>
        <taxon>Bacteria division WOR-3</taxon>
    </lineage>
</organism>
<accession>A0A7C0V9F0</accession>
<dbReference type="Proteomes" id="UP000885847">
    <property type="component" value="Unassembled WGS sequence"/>
</dbReference>
<dbReference type="SMART" id="SM00382">
    <property type="entry name" value="AAA"/>
    <property type="match status" value="1"/>
</dbReference>
<proteinExistence type="predicted"/>
<dbReference type="InterPro" id="IPR027417">
    <property type="entry name" value="P-loop_NTPase"/>
</dbReference>
<evidence type="ECO:0000313" key="2">
    <source>
        <dbReference type="EMBL" id="HDI82287.1"/>
    </source>
</evidence>
<comment type="caution">
    <text evidence="2">The sequence shown here is derived from an EMBL/GenBank/DDBJ whole genome shotgun (WGS) entry which is preliminary data.</text>
</comment>
<dbReference type="PANTHER" id="PTHR42759">
    <property type="entry name" value="MOXR FAMILY PROTEIN"/>
    <property type="match status" value="1"/>
</dbReference>
<evidence type="ECO:0000259" key="1">
    <source>
        <dbReference type="SMART" id="SM00382"/>
    </source>
</evidence>
<dbReference type="PANTHER" id="PTHR42759:SF1">
    <property type="entry name" value="MAGNESIUM-CHELATASE SUBUNIT CHLD"/>
    <property type="match status" value="1"/>
</dbReference>
<gene>
    <name evidence="2" type="ORF">ENF18_00665</name>
</gene>
<dbReference type="Gene3D" id="3.40.50.300">
    <property type="entry name" value="P-loop containing nucleotide triphosphate hydrolases"/>
    <property type="match status" value="1"/>
</dbReference>
<dbReference type="GO" id="GO:0016887">
    <property type="term" value="F:ATP hydrolysis activity"/>
    <property type="evidence" value="ECO:0007669"/>
    <property type="project" value="InterPro"/>
</dbReference>